<dbReference type="RefSeq" id="WP_023495304.1">
    <property type="nucleotide sequence ID" value="NZ_AYLO01000089.1"/>
</dbReference>
<name>V5BEJ6_9GAMM</name>
<feature type="transmembrane region" description="Helical" evidence="1">
    <location>
        <begin position="12"/>
        <end position="31"/>
    </location>
</feature>
<dbReference type="Proteomes" id="UP000017842">
    <property type="component" value="Unassembled WGS sequence"/>
</dbReference>
<keyword evidence="1" id="KW-0472">Membrane</keyword>
<evidence type="ECO:0000256" key="1">
    <source>
        <dbReference type="SAM" id="Phobius"/>
    </source>
</evidence>
<keyword evidence="3" id="KW-1185">Reference proteome</keyword>
<protein>
    <submittedName>
        <fullName evidence="2">Uncharacterized protein</fullName>
    </submittedName>
</protein>
<sequence length="115" mass="12783">MNLLTLISQHKFQALVILLMGLMLSGMGILIEQQRQNQVVLNTLLNKNSATTVEANENKKLLELLKSIQATQAEQNALIAQWVSTSKAQAQLKIPASKMNKFKSGSYKLSKGKTW</sequence>
<organism evidence="2 3">
    <name type="scientific">Methyloglobulus morosus KoM1</name>
    <dbReference type="NCBI Taxonomy" id="1116472"/>
    <lineage>
        <taxon>Bacteria</taxon>
        <taxon>Pseudomonadati</taxon>
        <taxon>Pseudomonadota</taxon>
        <taxon>Gammaproteobacteria</taxon>
        <taxon>Methylococcales</taxon>
        <taxon>Methylococcaceae</taxon>
        <taxon>Methyloglobulus</taxon>
    </lineage>
</organism>
<keyword evidence="1" id="KW-0812">Transmembrane</keyword>
<dbReference type="EMBL" id="AYLO01000089">
    <property type="protein sequence ID" value="ESS71695.1"/>
    <property type="molecule type" value="Genomic_DNA"/>
</dbReference>
<accession>V5BEJ6</accession>
<proteinExistence type="predicted"/>
<gene>
    <name evidence="2" type="ORF">MGMO_93c00530</name>
</gene>
<evidence type="ECO:0000313" key="3">
    <source>
        <dbReference type="Proteomes" id="UP000017842"/>
    </source>
</evidence>
<dbReference type="AlphaFoldDB" id="V5BEJ6"/>
<reference evidence="2 3" key="1">
    <citation type="journal article" date="2013" name="Genome Announc.">
        <title>Draft Genome Sequence of the Methanotrophic Gammaproteobacterium Methyloglobulus morosus DSM 22980 Strain KoM1.</title>
        <authorList>
            <person name="Poehlein A."/>
            <person name="Deutzmann J.S."/>
            <person name="Daniel R."/>
            <person name="Simeonova D.D."/>
        </authorList>
    </citation>
    <scope>NUCLEOTIDE SEQUENCE [LARGE SCALE GENOMIC DNA]</scope>
    <source>
        <strain evidence="2 3">KoM1</strain>
    </source>
</reference>
<keyword evidence="1" id="KW-1133">Transmembrane helix</keyword>
<dbReference type="STRING" id="1116472.MGMO_93c00530"/>
<evidence type="ECO:0000313" key="2">
    <source>
        <dbReference type="EMBL" id="ESS71695.1"/>
    </source>
</evidence>
<comment type="caution">
    <text evidence="2">The sequence shown here is derived from an EMBL/GenBank/DDBJ whole genome shotgun (WGS) entry which is preliminary data.</text>
</comment>